<reference evidence="2" key="1">
    <citation type="submission" date="2023-07" db="EMBL/GenBank/DDBJ databases">
        <authorList>
            <consortium name="AG Swart"/>
            <person name="Singh M."/>
            <person name="Singh A."/>
            <person name="Seah K."/>
            <person name="Emmerich C."/>
        </authorList>
    </citation>
    <scope>NUCLEOTIDE SEQUENCE</scope>
    <source>
        <strain evidence="2">DP1</strain>
    </source>
</reference>
<evidence type="ECO:0000313" key="3">
    <source>
        <dbReference type="Proteomes" id="UP001295684"/>
    </source>
</evidence>
<dbReference type="Proteomes" id="UP001295684">
    <property type="component" value="Unassembled WGS sequence"/>
</dbReference>
<accession>A0AAD1UGU5</accession>
<comment type="caution">
    <text evidence="2">The sequence shown here is derived from an EMBL/GenBank/DDBJ whole genome shotgun (WGS) entry which is preliminary data.</text>
</comment>
<dbReference type="AlphaFoldDB" id="A0AAD1UGU5"/>
<sequence length="406" mass="47482">MSISSRKEVAFKLEKPIRGEQKFHYFSATNVAMGLYHQEYQPTRESTDTYLVSRDNEDALSDSDSEDLDEKFQKAFDAQSYCSYSTSPESPRKEESEEREQPRISIPKCLKEFITQSMLERILKAENGKYHNRVQLKPMINVTYKKIMRQEEIIEGFNYQRRMMSPDKKSKIEADLVYHEDLCKFYSYLKDVQRKIAEVMLFSVIREDESITFKIAPWFYQIAISAIARNKGWDIFQLVMKYNYDIKISRRDHQKKIVIESYSGPLTQTLLDAEEEIMEILRNVRATKFTYGWYFYVNKAGEKIPVSSEINSKLEMMRVKKSPLFSTCNFYISGQNYKPSQCFKNLVVLVNNPSPKGSSKGHSGSSSIKLIRKKVRMDVEEVQKCWGNTNELYDLIVKSCQYSGDT</sequence>
<dbReference type="EMBL" id="CAMPGE010010280">
    <property type="protein sequence ID" value="CAI2369128.1"/>
    <property type="molecule type" value="Genomic_DNA"/>
</dbReference>
<keyword evidence="3" id="KW-1185">Reference proteome</keyword>
<feature type="compositionally biased region" description="Basic and acidic residues" evidence="1">
    <location>
        <begin position="90"/>
        <end position="102"/>
    </location>
</feature>
<evidence type="ECO:0000313" key="2">
    <source>
        <dbReference type="EMBL" id="CAI2369128.1"/>
    </source>
</evidence>
<feature type="region of interest" description="Disordered" evidence="1">
    <location>
        <begin position="82"/>
        <end position="102"/>
    </location>
</feature>
<name>A0AAD1UGU5_EUPCR</name>
<proteinExistence type="predicted"/>
<organism evidence="2 3">
    <name type="scientific">Euplotes crassus</name>
    <dbReference type="NCBI Taxonomy" id="5936"/>
    <lineage>
        <taxon>Eukaryota</taxon>
        <taxon>Sar</taxon>
        <taxon>Alveolata</taxon>
        <taxon>Ciliophora</taxon>
        <taxon>Intramacronucleata</taxon>
        <taxon>Spirotrichea</taxon>
        <taxon>Hypotrichia</taxon>
        <taxon>Euplotida</taxon>
        <taxon>Euplotidae</taxon>
        <taxon>Moneuplotes</taxon>
    </lineage>
</organism>
<evidence type="ECO:0000256" key="1">
    <source>
        <dbReference type="SAM" id="MobiDB-lite"/>
    </source>
</evidence>
<protein>
    <submittedName>
        <fullName evidence="2">Uncharacterized protein</fullName>
    </submittedName>
</protein>
<gene>
    <name evidence="2" type="ORF">ECRASSUSDP1_LOCUS10426</name>
</gene>